<sequence>FLEVDKTQILFFLKKNGKGAFKKLEIIKTTNYKLKKRMPYKAFVCLEKERHEVTLAFLRLKSLKEKVLEIIRTTNSKAIYFIPYFKITDNNGQYITSNKELMIAFKTKPVLFFIHLIQNNNDDDDEKKYPKNEFHKIILIIHQYLLQQQQFNYQLPEYDVPFSIMINSNQYMKNKLIFGSYSVSSFHSKKIIFDNITIDGCVYD</sequence>
<reference evidence="1 2" key="1">
    <citation type="journal article" date="2013" name="Curr. Biol.">
        <title>The Genome of the Foraminiferan Reticulomyxa filosa.</title>
        <authorList>
            <person name="Glockner G."/>
            <person name="Hulsmann N."/>
            <person name="Schleicher M."/>
            <person name="Noegel A.A."/>
            <person name="Eichinger L."/>
            <person name="Gallinger C."/>
            <person name="Pawlowski J."/>
            <person name="Sierra R."/>
            <person name="Euteneuer U."/>
            <person name="Pillet L."/>
            <person name="Moustafa A."/>
            <person name="Platzer M."/>
            <person name="Groth M."/>
            <person name="Szafranski K."/>
            <person name="Schliwa M."/>
        </authorList>
    </citation>
    <scope>NUCLEOTIDE SEQUENCE [LARGE SCALE GENOMIC DNA]</scope>
</reference>
<evidence type="ECO:0000313" key="1">
    <source>
        <dbReference type="EMBL" id="ETO00303.1"/>
    </source>
</evidence>
<feature type="non-terminal residue" evidence="1">
    <location>
        <position position="1"/>
    </location>
</feature>
<proteinExistence type="predicted"/>
<organism evidence="1 2">
    <name type="scientific">Reticulomyxa filosa</name>
    <dbReference type="NCBI Taxonomy" id="46433"/>
    <lineage>
        <taxon>Eukaryota</taxon>
        <taxon>Sar</taxon>
        <taxon>Rhizaria</taxon>
        <taxon>Retaria</taxon>
        <taxon>Foraminifera</taxon>
        <taxon>Monothalamids</taxon>
        <taxon>Reticulomyxidae</taxon>
        <taxon>Reticulomyxa</taxon>
    </lineage>
</organism>
<keyword evidence="2" id="KW-1185">Reference proteome</keyword>
<gene>
    <name evidence="1" type="ORF">RFI_37145</name>
</gene>
<dbReference type="EMBL" id="ASPP01041399">
    <property type="protein sequence ID" value="ETO00303.1"/>
    <property type="molecule type" value="Genomic_DNA"/>
</dbReference>
<evidence type="ECO:0000313" key="2">
    <source>
        <dbReference type="Proteomes" id="UP000023152"/>
    </source>
</evidence>
<comment type="caution">
    <text evidence="1">The sequence shown here is derived from an EMBL/GenBank/DDBJ whole genome shotgun (WGS) entry which is preliminary data.</text>
</comment>
<protein>
    <submittedName>
        <fullName evidence="1">Uncharacterized protein</fullName>
    </submittedName>
</protein>
<dbReference type="Proteomes" id="UP000023152">
    <property type="component" value="Unassembled WGS sequence"/>
</dbReference>
<dbReference type="AlphaFoldDB" id="X6LE74"/>
<name>X6LE74_RETFI</name>
<accession>X6LE74</accession>